<keyword evidence="3" id="KW-0378">Hydrolase</keyword>
<keyword evidence="3" id="KW-0255">Endonuclease</keyword>
<keyword evidence="3" id="KW-0540">Nuclease</keyword>
<evidence type="ECO:0000313" key="4">
    <source>
        <dbReference type="Proteomes" id="UP001464378"/>
    </source>
</evidence>
<dbReference type="InterPro" id="IPR017035">
    <property type="entry name" value="UCP035009_HsdR_All3000-type"/>
</dbReference>
<dbReference type="InterPro" id="IPR007409">
    <property type="entry name" value="Restrct_endonuc_type1_HsdR_N"/>
</dbReference>
<evidence type="ECO:0000313" key="3">
    <source>
        <dbReference type="EMBL" id="MEQ2442669.1"/>
    </source>
</evidence>
<protein>
    <submittedName>
        <fullName evidence="3">Type I restriction endonuclease</fullName>
    </submittedName>
</protein>
<dbReference type="Proteomes" id="UP001464378">
    <property type="component" value="Unassembled WGS sequence"/>
</dbReference>
<dbReference type="RefSeq" id="WP_349231112.1">
    <property type="nucleotide sequence ID" value="NZ_JBBMFK010000004.1"/>
</dbReference>
<dbReference type="GO" id="GO:0004519">
    <property type="term" value="F:endonuclease activity"/>
    <property type="evidence" value="ECO:0007669"/>
    <property type="project" value="UniProtKB-KW"/>
</dbReference>
<dbReference type="Pfam" id="PF04313">
    <property type="entry name" value="HSDR_N"/>
    <property type="match status" value="1"/>
</dbReference>
<accession>A0ABV1E5U3</accession>
<feature type="domain" description="Restriction endonuclease type I HsdR N-terminal" evidence="2">
    <location>
        <begin position="61"/>
        <end position="125"/>
    </location>
</feature>
<gene>
    <name evidence="3" type="ORF">WMO64_04235</name>
</gene>
<comment type="caution">
    <text evidence="3">The sequence shown here is derived from an EMBL/GenBank/DDBJ whole genome shotgun (WGS) entry which is preliminary data.</text>
</comment>
<dbReference type="EMBL" id="JBBMFK010000004">
    <property type="protein sequence ID" value="MEQ2442669.1"/>
    <property type="molecule type" value="Genomic_DNA"/>
</dbReference>
<proteinExistence type="predicted"/>
<name>A0ABV1E5U3_9FIRM</name>
<keyword evidence="4" id="KW-1185">Reference proteome</keyword>
<reference evidence="3 4" key="1">
    <citation type="submission" date="2024-03" db="EMBL/GenBank/DDBJ databases">
        <title>Human intestinal bacterial collection.</title>
        <authorList>
            <person name="Pauvert C."/>
            <person name="Hitch T.C.A."/>
            <person name="Clavel T."/>
        </authorList>
    </citation>
    <scope>NUCLEOTIDE SEQUENCE [LARGE SCALE GENOMIC DNA]</scope>
    <source>
        <strain evidence="3 4">CLA-AP-H29</strain>
    </source>
</reference>
<organism evidence="3 4">
    <name type="scientific">Pseudoflavonifractor intestinihominis</name>
    <dbReference type="NCBI Taxonomy" id="3133171"/>
    <lineage>
        <taxon>Bacteria</taxon>
        <taxon>Bacillati</taxon>
        <taxon>Bacillota</taxon>
        <taxon>Clostridia</taxon>
        <taxon>Eubacteriales</taxon>
        <taxon>Oscillospiraceae</taxon>
        <taxon>Pseudoflavonifractor</taxon>
    </lineage>
</organism>
<evidence type="ECO:0000256" key="1">
    <source>
        <dbReference type="SAM" id="MobiDB-lite"/>
    </source>
</evidence>
<feature type="region of interest" description="Disordered" evidence="1">
    <location>
        <begin position="233"/>
        <end position="264"/>
    </location>
</feature>
<dbReference type="PIRSF" id="PIRSF035009">
    <property type="entry name" value="UCP035009_HSDR_N"/>
    <property type="match status" value="1"/>
</dbReference>
<sequence length="361" mass="41287">MDFIDQLKQFSKRVESLKDSISTEEATKTAVIMPFFAMLGYDVFNPQEFVPEYTADVGIKKGEKVDYAIITDGSPVILIECKSINENLERHDSQLFRYFGTTTAKFAILTNGIMYRFYTDLDNANKMDEDPFLTINILDIRDNQVPELKKFCKSVFDVDSIFSTASELKYVHEFKSVFTRQLESPDDDFIRFFLQNCYSAPKTQSVLEKFRPVLKKALNDFISETMNDKIKTALGGSGGTVSAPDPKPADEAGAAEPENDGKRVPNIVTTEEELEAYFIVKNLLGSLVDIRDITYKDTESYINILYKGNSRKWICRLALTSSKKTLIIPDENKKETKYQLQDIYELSKYSDELITVLKRYI</sequence>
<evidence type="ECO:0000259" key="2">
    <source>
        <dbReference type="Pfam" id="PF04313"/>
    </source>
</evidence>